<dbReference type="STRING" id="36166.T1H2H9"/>
<feature type="region of interest" description="Disordered" evidence="8">
    <location>
        <begin position="339"/>
        <end position="360"/>
    </location>
</feature>
<feature type="transmembrane region" description="Helical" evidence="9">
    <location>
        <begin position="29"/>
        <end position="56"/>
    </location>
</feature>
<keyword evidence="11" id="KW-1185">Reference proteome</keyword>
<evidence type="ECO:0000313" key="10">
    <source>
        <dbReference type="EnsemblMetazoa" id="MESCA010426-PA"/>
    </source>
</evidence>
<dbReference type="EMBL" id="CAQQ02139073">
    <property type="status" value="NOT_ANNOTATED_CDS"/>
    <property type="molecule type" value="Genomic_DNA"/>
</dbReference>
<keyword evidence="5" id="KW-0769">Symport</keyword>
<evidence type="ECO:0000256" key="5">
    <source>
        <dbReference type="ARBA" id="ARBA00022847"/>
    </source>
</evidence>
<dbReference type="GO" id="GO:0005886">
    <property type="term" value="C:plasma membrane"/>
    <property type="evidence" value="ECO:0007669"/>
    <property type="project" value="TreeGrafter"/>
</dbReference>
<dbReference type="InterPro" id="IPR000175">
    <property type="entry name" value="Na/ntran_symport"/>
</dbReference>
<evidence type="ECO:0000256" key="3">
    <source>
        <dbReference type="ARBA" id="ARBA00022448"/>
    </source>
</evidence>
<reference evidence="10" key="2">
    <citation type="submission" date="2015-06" db="UniProtKB">
        <authorList>
            <consortium name="EnsemblMetazoa"/>
        </authorList>
    </citation>
    <scope>IDENTIFICATION</scope>
</reference>
<name>T1H2H9_MEGSC</name>
<feature type="compositionally biased region" description="Polar residues" evidence="8">
    <location>
        <begin position="339"/>
        <end position="353"/>
    </location>
</feature>
<evidence type="ECO:0000256" key="9">
    <source>
        <dbReference type="SAM" id="Phobius"/>
    </source>
</evidence>
<dbReference type="Proteomes" id="UP000015102">
    <property type="component" value="Unassembled WGS sequence"/>
</dbReference>
<dbReference type="InterPro" id="IPR037272">
    <property type="entry name" value="SNS_sf"/>
</dbReference>
<accession>T1H2H9</accession>
<dbReference type="OMA" id="MIFEIIA"/>
<dbReference type="GO" id="GO:0015375">
    <property type="term" value="F:glycine:sodium symporter activity"/>
    <property type="evidence" value="ECO:0007669"/>
    <property type="project" value="TreeGrafter"/>
</dbReference>
<evidence type="ECO:0000256" key="2">
    <source>
        <dbReference type="ARBA" id="ARBA00006459"/>
    </source>
</evidence>
<reference evidence="11" key="1">
    <citation type="submission" date="2013-02" db="EMBL/GenBank/DDBJ databases">
        <authorList>
            <person name="Hughes D."/>
        </authorList>
    </citation>
    <scope>NUCLEOTIDE SEQUENCE</scope>
    <source>
        <strain>Durham</strain>
        <strain evidence="11">NC isolate 2 -- Noor lab</strain>
    </source>
</reference>
<comment type="subcellular location">
    <subcellularLocation>
        <location evidence="1">Membrane</location>
        <topology evidence="1">Multi-pass membrane protein</topology>
    </subcellularLocation>
</comment>
<dbReference type="SUPFAM" id="SSF161070">
    <property type="entry name" value="SNF-like"/>
    <property type="match status" value="1"/>
</dbReference>
<sequence length="360" mass="40250">MYELKPVIAIYDRIVRAESTNIIRNAIACILYALIAVTGLVISLLGLVFSVAAIVVPQFQVPKTLDTRVVGTLVITAMIFEIIATTWIYGARNIYTDLEFSIGRPVWKSWMRFWCAAPVILTAILVWWCVGDEHEDILSEYLPRWAPIVFVLVIVFIVACIEVYKQVDYNFFGMICEAAKSAKEWGPADPLARHAWKQWRSVCQDTGRKDFTLRRRGTRDYTHSIKKGQYSVANISTSGANKYGQNWKSTSITPGSNSPNYSGSVFGDSAIEEDMSVDKYSGIGHIKYSSNRSRQTLNDKRNSGNGVSHKEIVYVGSSVKPMPQISGSHATRIEITPSNESIVYSSQNPTSSGYDFGIQR</sequence>
<keyword evidence="7 9" id="KW-0472">Membrane</keyword>
<evidence type="ECO:0000256" key="4">
    <source>
        <dbReference type="ARBA" id="ARBA00022692"/>
    </source>
</evidence>
<evidence type="ECO:0000313" key="11">
    <source>
        <dbReference type="Proteomes" id="UP000015102"/>
    </source>
</evidence>
<feature type="transmembrane region" description="Helical" evidence="9">
    <location>
        <begin position="145"/>
        <end position="164"/>
    </location>
</feature>
<dbReference type="HOGENOM" id="CLU_055344_0_0_1"/>
<comment type="similarity">
    <text evidence="2">Belongs to the sodium:neurotransmitter symporter (SNF) (TC 2.A.22) family.</text>
</comment>
<keyword evidence="3" id="KW-0813">Transport</keyword>
<feature type="transmembrane region" description="Helical" evidence="9">
    <location>
        <begin position="110"/>
        <end position="130"/>
    </location>
</feature>
<dbReference type="EnsemblMetazoa" id="MESCA010426-RA">
    <property type="protein sequence ID" value="MESCA010426-PA"/>
    <property type="gene ID" value="MESCA010426"/>
</dbReference>
<feature type="transmembrane region" description="Helical" evidence="9">
    <location>
        <begin position="68"/>
        <end position="89"/>
    </location>
</feature>
<keyword evidence="6 9" id="KW-1133">Transmembrane helix</keyword>
<dbReference type="PANTHER" id="PTHR11616">
    <property type="entry name" value="SODIUM/CHLORIDE DEPENDENT TRANSPORTER"/>
    <property type="match status" value="1"/>
</dbReference>
<evidence type="ECO:0000256" key="7">
    <source>
        <dbReference type="ARBA" id="ARBA00023136"/>
    </source>
</evidence>
<protein>
    <submittedName>
        <fullName evidence="10">Uncharacterized protein</fullName>
    </submittedName>
</protein>
<keyword evidence="4 9" id="KW-0812">Transmembrane</keyword>
<organism evidence="10 11">
    <name type="scientific">Megaselia scalaris</name>
    <name type="common">Humpbacked fly</name>
    <name type="synonym">Phora scalaris</name>
    <dbReference type="NCBI Taxonomy" id="36166"/>
    <lineage>
        <taxon>Eukaryota</taxon>
        <taxon>Metazoa</taxon>
        <taxon>Ecdysozoa</taxon>
        <taxon>Arthropoda</taxon>
        <taxon>Hexapoda</taxon>
        <taxon>Insecta</taxon>
        <taxon>Pterygota</taxon>
        <taxon>Neoptera</taxon>
        <taxon>Endopterygota</taxon>
        <taxon>Diptera</taxon>
        <taxon>Brachycera</taxon>
        <taxon>Muscomorpha</taxon>
        <taxon>Platypezoidea</taxon>
        <taxon>Phoridae</taxon>
        <taxon>Megaseliini</taxon>
        <taxon>Megaselia</taxon>
    </lineage>
</organism>
<evidence type="ECO:0000256" key="6">
    <source>
        <dbReference type="ARBA" id="ARBA00022989"/>
    </source>
</evidence>
<dbReference type="PANTHER" id="PTHR11616:SF240">
    <property type="entry name" value="BLOATED TUBULES, ISOFORM B-RELATED"/>
    <property type="match status" value="1"/>
</dbReference>
<dbReference type="AlphaFoldDB" id="T1H2H9"/>
<evidence type="ECO:0000256" key="1">
    <source>
        <dbReference type="ARBA" id="ARBA00004141"/>
    </source>
</evidence>
<proteinExistence type="inferred from homology"/>
<evidence type="ECO:0000256" key="8">
    <source>
        <dbReference type="SAM" id="MobiDB-lite"/>
    </source>
</evidence>